<keyword evidence="2" id="KW-1185">Reference proteome</keyword>
<name>A0ABN6EPI6_9BACT</name>
<proteinExistence type="predicted"/>
<dbReference type="Proteomes" id="UP001053296">
    <property type="component" value="Chromosome"/>
</dbReference>
<organism evidence="1 2">
    <name type="scientific">Pseudodesulfovibrio sediminis</name>
    <dbReference type="NCBI Taxonomy" id="2810563"/>
    <lineage>
        <taxon>Bacteria</taxon>
        <taxon>Pseudomonadati</taxon>
        <taxon>Thermodesulfobacteriota</taxon>
        <taxon>Desulfovibrionia</taxon>
        <taxon>Desulfovibrionales</taxon>
        <taxon>Desulfovibrionaceae</taxon>
    </lineage>
</organism>
<gene>
    <name evidence="1" type="ORF">PSDVSF_03530</name>
</gene>
<protein>
    <submittedName>
        <fullName evidence="1">Uncharacterized protein</fullName>
    </submittedName>
</protein>
<accession>A0ABN6EPI6</accession>
<dbReference type="RefSeq" id="WP_229593006.1">
    <property type="nucleotide sequence ID" value="NZ_AP024485.1"/>
</dbReference>
<sequence length="97" mass="9926">MSDISISTNTIQSMAMENQISGPEFIPDQTSEISSGMNSKGLDSMEQAVTGAEVASKTEDFIGAGTDFGSTGTDIDIQQAVNSTLSTGIGSIADTIA</sequence>
<dbReference type="EMBL" id="AP024485">
    <property type="protein sequence ID" value="BCS87111.1"/>
    <property type="molecule type" value="Genomic_DNA"/>
</dbReference>
<evidence type="ECO:0000313" key="1">
    <source>
        <dbReference type="EMBL" id="BCS87111.1"/>
    </source>
</evidence>
<evidence type="ECO:0000313" key="2">
    <source>
        <dbReference type="Proteomes" id="UP001053296"/>
    </source>
</evidence>
<reference evidence="1" key="1">
    <citation type="journal article" date="2022" name="Arch. Microbiol.">
        <title>Pseudodesulfovibrio sediminis sp. nov., a mesophilic and neutrophilic sulfate-reducing bacterium isolated from sediment of a brackish lake.</title>
        <authorList>
            <person name="Takahashi A."/>
            <person name="Kojima H."/>
            <person name="Watanabe M."/>
            <person name="Fukui M."/>
        </authorList>
    </citation>
    <scope>NUCLEOTIDE SEQUENCE</scope>
    <source>
        <strain evidence="1">SF6</strain>
    </source>
</reference>